<feature type="transmembrane region" description="Helical" evidence="7">
    <location>
        <begin position="263"/>
        <end position="285"/>
    </location>
</feature>
<evidence type="ECO:0000313" key="8">
    <source>
        <dbReference type="EMBL" id="SVB56760.1"/>
    </source>
</evidence>
<dbReference type="CDD" id="cd06853">
    <property type="entry name" value="GT_WecA_like"/>
    <property type="match status" value="1"/>
</dbReference>
<dbReference type="PANTHER" id="PTHR22926">
    <property type="entry name" value="PHOSPHO-N-ACETYLMURAMOYL-PENTAPEPTIDE-TRANSFERASE"/>
    <property type="match status" value="1"/>
</dbReference>
<dbReference type="GO" id="GO:0071555">
    <property type="term" value="P:cell wall organization"/>
    <property type="evidence" value="ECO:0007669"/>
    <property type="project" value="TreeGrafter"/>
</dbReference>
<accession>A0A382F1B5</accession>
<evidence type="ECO:0000256" key="4">
    <source>
        <dbReference type="ARBA" id="ARBA00022692"/>
    </source>
</evidence>
<dbReference type="GO" id="GO:0016780">
    <property type="term" value="F:phosphotransferase activity, for other substituted phosphate groups"/>
    <property type="evidence" value="ECO:0007669"/>
    <property type="project" value="InterPro"/>
</dbReference>
<feature type="transmembrane region" description="Helical" evidence="7">
    <location>
        <begin position="94"/>
        <end position="112"/>
    </location>
</feature>
<evidence type="ECO:0000256" key="1">
    <source>
        <dbReference type="ARBA" id="ARBA00004651"/>
    </source>
</evidence>
<feature type="transmembrane region" description="Helical" evidence="7">
    <location>
        <begin position="237"/>
        <end position="257"/>
    </location>
</feature>
<proteinExistence type="predicted"/>
<keyword evidence="5 7" id="KW-1133">Transmembrane helix</keyword>
<dbReference type="GO" id="GO:0044038">
    <property type="term" value="P:cell wall macromolecule biosynthetic process"/>
    <property type="evidence" value="ECO:0007669"/>
    <property type="project" value="TreeGrafter"/>
</dbReference>
<name>A0A382F1B5_9ZZZZ</name>
<keyword evidence="3" id="KW-0808">Transferase</keyword>
<feature type="transmembrane region" description="Helical" evidence="7">
    <location>
        <begin position="124"/>
        <end position="144"/>
    </location>
</feature>
<dbReference type="InterPro" id="IPR000715">
    <property type="entry name" value="Glycosyl_transferase_4"/>
</dbReference>
<protein>
    <recommendedName>
        <fullName evidence="9">Glycosyl transferase family 4 conserved region-containing protein</fullName>
    </recommendedName>
</protein>
<feature type="transmembrane region" description="Helical" evidence="7">
    <location>
        <begin position="71"/>
        <end position="88"/>
    </location>
</feature>
<evidence type="ECO:0000256" key="7">
    <source>
        <dbReference type="SAM" id="Phobius"/>
    </source>
</evidence>
<feature type="transmembrane region" description="Helical" evidence="7">
    <location>
        <begin position="185"/>
        <end position="204"/>
    </location>
</feature>
<keyword evidence="2" id="KW-1003">Cell membrane</keyword>
<evidence type="ECO:0000256" key="5">
    <source>
        <dbReference type="ARBA" id="ARBA00022989"/>
    </source>
</evidence>
<organism evidence="8">
    <name type="scientific">marine metagenome</name>
    <dbReference type="NCBI Taxonomy" id="408172"/>
    <lineage>
        <taxon>unclassified sequences</taxon>
        <taxon>metagenomes</taxon>
        <taxon>ecological metagenomes</taxon>
    </lineage>
</organism>
<evidence type="ECO:0000256" key="6">
    <source>
        <dbReference type="ARBA" id="ARBA00023136"/>
    </source>
</evidence>
<feature type="transmembrane region" description="Helical" evidence="7">
    <location>
        <begin position="210"/>
        <end position="230"/>
    </location>
</feature>
<dbReference type="AlphaFoldDB" id="A0A382F1B5"/>
<evidence type="ECO:0000256" key="2">
    <source>
        <dbReference type="ARBA" id="ARBA00022475"/>
    </source>
</evidence>
<dbReference type="Pfam" id="PF00953">
    <property type="entry name" value="Glycos_transf_4"/>
    <property type="match status" value="1"/>
</dbReference>
<dbReference type="PANTHER" id="PTHR22926:SF3">
    <property type="entry name" value="UNDECAPRENYL-PHOSPHATE ALPHA-N-ACETYLGLUCOSAMINYL 1-PHOSPHATE TRANSFERASE"/>
    <property type="match status" value="1"/>
</dbReference>
<sequence length="363" mass="39928">MIRKFFGFTVLVIYLLVMAVASTTGPLVSLQSIILGLLGLIVITIGISALAKSIGLVDIPDNIRKIHTGNVPLIGGLVIFISIVYGTFVFGVDPFYRIIIISLIPILIVGTIDGIGAIEVPVSFRLIAQILASWLVILFTDVYLRDLGNLFGQGTVYLNQFGIPFTIFAVVGICNAFNMLDGKDGLAGSVAVVIISSLLLLLYLNGIIYNWGLILIVSLAVFLAFNLNLFGQDRKIFLGEHGSSSLGHLIAWNLVYLSQETDFITPVTALWFVFFPLTDALFTFIRRIRIGQSIVKADRRHLHHILSDRGFSDQTVLSGIVFISIIGVVIAVIANLLNVQDYYLFYGYLTVVICLWILDRIKS</sequence>
<feature type="transmembrane region" description="Helical" evidence="7">
    <location>
        <begin position="31"/>
        <end position="51"/>
    </location>
</feature>
<feature type="transmembrane region" description="Helical" evidence="7">
    <location>
        <begin position="156"/>
        <end position="178"/>
    </location>
</feature>
<keyword evidence="6 7" id="KW-0472">Membrane</keyword>
<evidence type="ECO:0008006" key="9">
    <source>
        <dbReference type="Google" id="ProtNLM"/>
    </source>
</evidence>
<dbReference type="EMBL" id="UINC01047459">
    <property type="protein sequence ID" value="SVB56760.1"/>
    <property type="molecule type" value="Genomic_DNA"/>
</dbReference>
<dbReference type="GO" id="GO:0005886">
    <property type="term" value="C:plasma membrane"/>
    <property type="evidence" value="ECO:0007669"/>
    <property type="project" value="UniProtKB-SubCell"/>
</dbReference>
<gene>
    <name evidence="8" type="ORF">METZ01_LOCUS209614</name>
</gene>
<keyword evidence="4 7" id="KW-0812">Transmembrane</keyword>
<feature type="transmembrane region" description="Helical" evidence="7">
    <location>
        <begin position="316"/>
        <end position="336"/>
    </location>
</feature>
<reference evidence="8" key="1">
    <citation type="submission" date="2018-05" db="EMBL/GenBank/DDBJ databases">
        <authorList>
            <person name="Lanie J.A."/>
            <person name="Ng W.-L."/>
            <person name="Kazmierczak K.M."/>
            <person name="Andrzejewski T.M."/>
            <person name="Davidsen T.M."/>
            <person name="Wayne K.J."/>
            <person name="Tettelin H."/>
            <person name="Glass J.I."/>
            <person name="Rusch D."/>
            <person name="Podicherti R."/>
            <person name="Tsui H.-C.T."/>
            <person name="Winkler M.E."/>
        </authorList>
    </citation>
    <scope>NUCLEOTIDE SEQUENCE</scope>
</reference>
<comment type="subcellular location">
    <subcellularLocation>
        <location evidence="1">Cell membrane</location>
        <topology evidence="1">Multi-pass membrane protein</topology>
    </subcellularLocation>
</comment>
<dbReference type="GO" id="GO:0009103">
    <property type="term" value="P:lipopolysaccharide biosynthetic process"/>
    <property type="evidence" value="ECO:0007669"/>
    <property type="project" value="TreeGrafter"/>
</dbReference>
<evidence type="ECO:0000256" key="3">
    <source>
        <dbReference type="ARBA" id="ARBA00022679"/>
    </source>
</evidence>
<feature type="transmembrane region" description="Helical" evidence="7">
    <location>
        <begin position="342"/>
        <end position="358"/>
    </location>
</feature>